<dbReference type="Pfam" id="PF21466">
    <property type="entry name" value="GH101_dom-5"/>
    <property type="match status" value="1"/>
</dbReference>
<dbReference type="Proteomes" id="UP001165069">
    <property type="component" value="Unassembled WGS sequence"/>
</dbReference>
<dbReference type="Gene3D" id="3.20.20.80">
    <property type="entry name" value="Glycosidases"/>
    <property type="match status" value="1"/>
</dbReference>
<dbReference type="EMBL" id="BSDE01000008">
    <property type="protein sequence ID" value="GLH74720.1"/>
    <property type="molecule type" value="Genomic_DNA"/>
</dbReference>
<dbReference type="Pfam" id="PF17451">
    <property type="entry name" value="Glyco_hyd_101C"/>
    <property type="match status" value="1"/>
</dbReference>
<dbReference type="InterPro" id="IPR014718">
    <property type="entry name" value="GH-type_carb-bd"/>
</dbReference>
<accession>A0ABQ5QKR9</accession>
<organism evidence="3 4">
    <name type="scientific">Geothrix limicola</name>
    <dbReference type="NCBI Taxonomy" id="2927978"/>
    <lineage>
        <taxon>Bacteria</taxon>
        <taxon>Pseudomonadati</taxon>
        <taxon>Acidobacteriota</taxon>
        <taxon>Holophagae</taxon>
        <taxon>Holophagales</taxon>
        <taxon>Holophagaceae</taxon>
        <taxon>Geothrix</taxon>
    </lineage>
</organism>
<dbReference type="Pfam" id="PF00754">
    <property type="entry name" value="F5_F8_type_C"/>
    <property type="match status" value="1"/>
</dbReference>
<dbReference type="RefSeq" id="WP_285577322.1">
    <property type="nucleotide sequence ID" value="NZ_BSDE01000008.1"/>
</dbReference>
<feature type="signal peptide" evidence="1">
    <location>
        <begin position="1"/>
        <end position="19"/>
    </location>
</feature>
<dbReference type="InterPro" id="IPR000421">
    <property type="entry name" value="FA58C"/>
</dbReference>
<dbReference type="InterPro" id="IPR025706">
    <property type="entry name" value="Endoa_GalNAc"/>
</dbReference>
<dbReference type="Pfam" id="PF17974">
    <property type="entry name" value="GalBD_like"/>
    <property type="match status" value="1"/>
</dbReference>
<dbReference type="InterPro" id="IPR008979">
    <property type="entry name" value="Galactose-bd-like_sf"/>
</dbReference>
<feature type="chain" id="PRO_5046144717" description="F5/8 type C domain-containing protein" evidence="1">
    <location>
        <begin position="20"/>
        <end position="1140"/>
    </location>
</feature>
<reference evidence="3 4" key="1">
    <citation type="journal article" date="2023" name="Antonie Van Leeuwenhoek">
        <title>Mesoterricola silvestris gen. nov., sp. nov., Mesoterricola sediminis sp. nov., Geothrix oryzae sp. nov., Geothrix edaphica sp. nov., Geothrix rubra sp. nov., and Geothrix limicola sp. nov., six novel members of Acidobacteriota isolated from soils.</title>
        <authorList>
            <person name="Itoh H."/>
            <person name="Sugisawa Y."/>
            <person name="Mise K."/>
            <person name="Xu Z."/>
            <person name="Kuniyasu M."/>
            <person name="Ushijima N."/>
            <person name="Kawano K."/>
            <person name="Kobayashi E."/>
            <person name="Shiratori Y."/>
            <person name="Masuda Y."/>
            <person name="Senoo K."/>
        </authorList>
    </citation>
    <scope>NUCLEOTIDE SEQUENCE [LARGE SCALE GENOMIC DNA]</scope>
    <source>
        <strain evidence="3 4">Red804</strain>
    </source>
</reference>
<keyword evidence="4" id="KW-1185">Reference proteome</keyword>
<evidence type="ECO:0000313" key="4">
    <source>
        <dbReference type="Proteomes" id="UP001165069"/>
    </source>
</evidence>
<dbReference type="Pfam" id="PF18080">
    <property type="entry name" value="Gal_mutarotas_3"/>
    <property type="match status" value="1"/>
</dbReference>
<dbReference type="PROSITE" id="PS50022">
    <property type="entry name" value="FA58C_3"/>
    <property type="match status" value="1"/>
</dbReference>
<proteinExistence type="predicted"/>
<dbReference type="Gene3D" id="2.60.40.1180">
    <property type="entry name" value="Golgi alpha-mannosidase II"/>
    <property type="match status" value="1"/>
</dbReference>
<dbReference type="InterPro" id="IPR035364">
    <property type="entry name" value="Beta_sandwich_GH101"/>
</dbReference>
<name>A0ABQ5QKR9_9BACT</name>
<gene>
    <name evidence="3" type="ORF">GETHLI_32220</name>
</gene>
<protein>
    <recommendedName>
        <fullName evidence="2">F5/8 type C domain-containing protein</fullName>
    </recommendedName>
</protein>
<keyword evidence="1" id="KW-0732">Signal</keyword>
<dbReference type="InterPro" id="IPR049314">
    <property type="entry name" value="GH101_dom-5"/>
</dbReference>
<sequence>MTPARVLFTLVALSGLLQAETLSSDKLSVALDPAFPGIQSYTSGRGKMILSAPGSRLALVNGKACEPLVTFRQEGPGKAKYSLRFETAQISCTLRVQVEGNTVLFRVTDIVEAGEEPLYTLALPGLVTMAARGGDEAAVARLPFHSYKTGKKEDDDEIGPVSSFKPEVRGASYAFVCSGGLAVGAYANTLIEKDRLQLKVEGQGAEATLSIAPGTWTWRAVRKETTWEPELRVVVVEDVNGDGRVTWQDAAVASRAILPTPYGAQTIPTHPLAHILMNFASQATTPFLRGLDQLKKVWLYTDGLGQRVQYKGFAGEGHDSSHPDYGGNVGRRQGGREELNLAMRRGHDFGVLSGVHINAQEYHKEAKHFRPDLVDEKAIGWSWLDESYLTNYHKDTASGAVESRLREMREDLPFLDFAYLDVYYGMGWPGWKMHTTTNGLGIMQHTEFPGTMERAVIWNHVANDWTQAIWGAGDQSVIARFVFNHQKDTFGHTPLLRGANSDGFLGWHAEHDMNVTIRSAFTVNLPTKYLQHFPLMSQTEAEARFATGVRSEVKDGVARLYSAEGHLLNSCTYPKPASRPEHNLCFIPWDPVRETKIYHWSDQGGESTWDLPVSWKGLKEARLYRLTDLGRTFERTVPIQEGRITLGGIAAATPYVLYREDPGSLPDMQWGEGSLVKDPGFDSHGFTSWTKTSGGEAVRIENDAFAQTHLVMAAPGEVRQVVKGLKPGQTYAASVWVEIESRRQATLSVRPSQPTLREPALDRRAWTLISQGRGQNGNDPEKLFDGDPNTFWKSQVNKKEPAKSAKFPHTLDVSLGDAHELEGFIQTARPGLPEGTIDAFEAFTSLDGKAWTKAAVGRFSYDASGRATVPFARKAKARFFRLVAKSALKGGDLATCAELDFLGHRLPAPQTALSPVSRSIDRTVLPNYTDQSQKYLRRYHRMKVIFQAPSSGEAVLALSAGEGQDAVRFDDVRLVATELSKPPAKAKSVVLFEDFEHVDEGWGPFMYAFEGPMQTHLSETHKPYTDDTLRGDFSLKTWNEDVDGLVYRTVPATLALKPRTKYRVSFSYLANSADRFSFQAGSEAAKEAGHTAKISKGTWKPATFTTTFSTGSQDDWFVGIAKTKGQGILVIDDLLIEEVH</sequence>
<dbReference type="Pfam" id="PF12905">
    <property type="entry name" value="Glyco_hydro_101"/>
    <property type="match status" value="1"/>
</dbReference>
<dbReference type="Gene3D" id="2.70.98.10">
    <property type="match status" value="1"/>
</dbReference>
<dbReference type="InterPro" id="IPR013780">
    <property type="entry name" value="Glyco_hydro_b"/>
</dbReference>
<dbReference type="SUPFAM" id="SSF49785">
    <property type="entry name" value="Galactose-binding domain-like"/>
    <property type="match status" value="1"/>
</dbReference>
<dbReference type="InterPro" id="IPR040633">
    <property type="entry name" value="Gal_mutarotas_3"/>
</dbReference>
<dbReference type="Gene3D" id="2.60.120.260">
    <property type="entry name" value="Galactose-binding domain-like"/>
    <property type="match status" value="4"/>
</dbReference>
<evidence type="ECO:0000313" key="3">
    <source>
        <dbReference type="EMBL" id="GLH74720.1"/>
    </source>
</evidence>
<comment type="caution">
    <text evidence="3">The sequence shown here is derived from an EMBL/GenBank/DDBJ whole genome shotgun (WGS) entry which is preliminary data.</text>
</comment>
<evidence type="ECO:0000256" key="1">
    <source>
        <dbReference type="SAM" id="SignalP"/>
    </source>
</evidence>
<feature type="domain" description="F5/8 type C" evidence="2">
    <location>
        <begin position="749"/>
        <end position="904"/>
    </location>
</feature>
<evidence type="ECO:0000259" key="2">
    <source>
        <dbReference type="PROSITE" id="PS50022"/>
    </source>
</evidence>
<dbReference type="InterPro" id="IPR040502">
    <property type="entry name" value="GH101_dom-6"/>
</dbReference>